<dbReference type="Proteomes" id="UP000729733">
    <property type="component" value="Unassembled WGS sequence"/>
</dbReference>
<organism evidence="2 3">
    <name type="scientific">Waterburya agarophytonicola KI4</name>
    <dbReference type="NCBI Taxonomy" id="2874699"/>
    <lineage>
        <taxon>Bacteria</taxon>
        <taxon>Bacillati</taxon>
        <taxon>Cyanobacteriota</taxon>
        <taxon>Cyanophyceae</taxon>
        <taxon>Pleurocapsales</taxon>
        <taxon>Hyellaceae</taxon>
        <taxon>Waterburya</taxon>
        <taxon>Waterburya agarophytonicola</taxon>
    </lineage>
</organism>
<dbReference type="AlphaFoldDB" id="A0A964FF75"/>
<comment type="caution">
    <text evidence="2">The sequence shown here is derived from an EMBL/GenBank/DDBJ whole genome shotgun (WGS) entry which is preliminary data.</text>
</comment>
<evidence type="ECO:0000313" key="2">
    <source>
        <dbReference type="EMBL" id="MCC0175514.1"/>
    </source>
</evidence>
<keyword evidence="3" id="KW-1185">Reference proteome</keyword>
<keyword evidence="1" id="KW-0472">Membrane</keyword>
<evidence type="ECO:0000256" key="1">
    <source>
        <dbReference type="SAM" id="Phobius"/>
    </source>
</evidence>
<dbReference type="RefSeq" id="WP_229638517.1">
    <property type="nucleotide sequence ID" value="NZ_JADWDC010000002.1"/>
</dbReference>
<protein>
    <submittedName>
        <fullName evidence="2">Uncharacterized protein</fullName>
    </submittedName>
</protein>
<accession>A0A964FF75</accession>
<proteinExistence type="predicted"/>
<evidence type="ECO:0000313" key="3">
    <source>
        <dbReference type="Proteomes" id="UP000729733"/>
    </source>
</evidence>
<keyword evidence="1" id="KW-0812">Transmembrane</keyword>
<reference evidence="2" key="1">
    <citation type="journal article" date="2021" name="Antonie Van Leeuwenhoek">
        <title>Draft genome and description of Waterburya agarophytonicola gen. nov. sp. nov. (Pleurocapsales, Cyanobacteria): a seaweed symbiont.</title>
        <authorList>
            <person name="Bonthond G."/>
            <person name="Shalygin S."/>
            <person name="Bayer T."/>
            <person name="Weinberger F."/>
        </authorList>
    </citation>
    <scope>NUCLEOTIDE SEQUENCE</scope>
    <source>
        <strain evidence="2">KI4</strain>
    </source>
</reference>
<sequence>MRLQTSTENVSSVDKALGFTLAAFSMFVFGYTATRAFLSQPQTVIPANADIVIPHEATLWGDLGN</sequence>
<feature type="transmembrane region" description="Helical" evidence="1">
    <location>
        <begin position="16"/>
        <end position="38"/>
    </location>
</feature>
<keyword evidence="1" id="KW-1133">Transmembrane helix</keyword>
<gene>
    <name evidence="2" type="ORF">I4641_00775</name>
</gene>
<dbReference type="EMBL" id="JADWDC010000002">
    <property type="protein sequence ID" value="MCC0175514.1"/>
    <property type="molecule type" value="Genomic_DNA"/>
</dbReference>
<name>A0A964FF75_9CYAN</name>